<keyword evidence="2" id="KW-1133">Transmembrane helix</keyword>
<feature type="signal peptide" evidence="3">
    <location>
        <begin position="1"/>
        <end position="30"/>
    </location>
</feature>
<dbReference type="AlphaFoldDB" id="A0A7Z9A5B6"/>
<feature type="chain" id="PRO_5030916641" evidence="3">
    <location>
        <begin position="31"/>
        <end position="392"/>
    </location>
</feature>
<dbReference type="InterPro" id="IPR008613">
    <property type="entry name" value="Excalibur_Ca-bd_domain"/>
</dbReference>
<dbReference type="SMART" id="SM00894">
    <property type="entry name" value="Excalibur"/>
    <property type="match status" value="1"/>
</dbReference>
<dbReference type="EMBL" id="LR134479">
    <property type="protein sequence ID" value="VEI24384.1"/>
    <property type="molecule type" value="Genomic_DNA"/>
</dbReference>
<dbReference type="RefSeq" id="WP_126500573.1">
    <property type="nucleotide sequence ID" value="NZ_LR134479.1"/>
</dbReference>
<evidence type="ECO:0000313" key="6">
    <source>
        <dbReference type="Proteomes" id="UP000282386"/>
    </source>
</evidence>
<sequence>MTIRTKIATFGIIAALAGGMVGTSAPIASAAPVAAPTATSYFRAGATVNFPTTWTAGQPLTVTGQGFRTRSGRSVTVVLRGDEGEIYHEVRPDANGKFTTSIPWSNSLQAGQSIEFETFALTRGGFYEGSEVDVRVVAAPARQNPAPQPKTTTGAAQKPAEKDKSGENKNGGGSDGGSTSGDKNNKDGNGGSGDNKNQGGSGGDNNSGGNNNNAGGAQSGGGSDPSASPQGGQQDSNGASGGAIDSSEPDGPSDKVSASASESSPSASASASASGNKRFHNCKEVKDAGLAPIHKDHPDFQEGFDADHDGVGCDKPADFGNDPVTITTGAAAGDSSASTEASGEQGSSGQGFSPADLADPGKNGVLLAAGYVLIVGGIGGAIFLAVRKMRKE</sequence>
<keyword evidence="2" id="KW-0812">Transmembrane</keyword>
<feature type="compositionally biased region" description="Low complexity" evidence="1">
    <location>
        <begin position="327"/>
        <end position="353"/>
    </location>
</feature>
<organism evidence="5 6">
    <name type="scientific">Rothia aeria</name>
    <dbReference type="NCBI Taxonomy" id="172042"/>
    <lineage>
        <taxon>Bacteria</taxon>
        <taxon>Bacillati</taxon>
        <taxon>Actinomycetota</taxon>
        <taxon>Actinomycetes</taxon>
        <taxon>Micrococcales</taxon>
        <taxon>Micrococcaceae</taxon>
        <taxon>Rothia</taxon>
    </lineage>
</organism>
<evidence type="ECO:0000259" key="4">
    <source>
        <dbReference type="SMART" id="SM00894"/>
    </source>
</evidence>
<feature type="transmembrane region" description="Helical" evidence="2">
    <location>
        <begin position="365"/>
        <end position="386"/>
    </location>
</feature>
<evidence type="ECO:0000256" key="3">
    <source>
        <dbReference type="SAM" id="SignalP"/>
    </source>
</evidence>
<name>A0A7Z9A5B6_9MICC</name>
<accession>A0A7Z9A5B6</accession>
<gene>
    <name evidence="5" type="ORF">NCTC10207_02056</name>
</gene>
<protein>
    <submittedName>
        <fullName evidence="5">Excalibur calcium-binding domain</fullName>
    </submittedName>
</protein>
<keyword evidence="2" id="KW-0472">Membrane</keyword>
<feature type="region of interest" description="Disordered" evidence="1">
    <location>
        <begin position="140"/>
        <end position="356"/>
    </location>
</feature>
<feature type="compositionally biased region" description="Low complexity" evidence="1">
    <location>
        <begin position="207"/>
        <end position="216"/>
    </location>
</feature>
<feature type="compositionally biased region" description="Gly residues" evidence="1">
    <location>
        <begin position="188"/>
        <end position="206"/>
    </location>
</feature>
<evidence type="ECO:0000313" key="5">
    <source>
        <dbReference type="EMBL" id="VEI24384.1"/>
    </source>
</evidence>
<feature type="compositionally biased region" description="Basic and acidic residues" evidence="1">
    <location>
        <begin position="281"/>
        <end position="317"/>
    </location>
</feature>
<evidence type="ECO:0000256" key="1">
    <source>
        <dbReference type="SAM" id="MobiDB-lite"/>
    </source>
</evidence>
<proteinExistence type="predicted"/>
<feature type="domain" description="Excalibur calcium-binding" evidence="4">
    <location>
        <begin position="278"/>
        <end position="314"/>
    </location>
</feature>
<feature type="compositionally biased region" description="Gly residues" evidence="1">
    <location>
        <begin position="169"/>
        <end position="179"/>
    </location>
</feature>
<reference evidence="5 6" key="1">
    <citation type="submission" date="2018-12" db="EMBL/GenBank/DDBJ databases">
        <authorList>
            <consortium name="Pathogen Informatics"/>
        </authorList>
    </citation>
    <scope>NUCLEOTIDE SEQUENCE [LARGE SCALE GENOMIC DNA]</scope>
    <source>
        <strain evidence="5 6">NCTC10207</strain>
    </source>
</reference>
<feature type="compositionally biased region" description="Low complexity" evidence="1">
    <location>
        <begin position="257"/>
        <end position="274"/>
    </location>
</feature>
<dbReference type="Pfam" id="PF05901">
    <property type="entry name" value="Excalibur"/>
    <property type="match status" value="1"/>
</dbReference>
<feature type="compositionally biased region" description="Low complexity" evidence="1">
    <location>
        <begin position="224"/>
        <end position="234"/>
    </location>
</feature>
<evidence type="ECO:0000256" key="2">
    <source>
        <dbReference type="SAM" id="Phobius"/>
    </source>
</evidence>
<keyword evidence="3" id="KW-0732">Signal</keyword>
<dbReference type="Proteomes" id="UP000282386">
    <property type="component" value="Chromosome"/>
</dbReference>